<evidence type="ECO:0000313" key="2">
    <source>
        <dbReference type="EMBL" id="BFO16694.1"/>
    </source>
</evidence>
<reference evidence="2" key="2">
    <citation type="submission" date="2024-07" db="EMBL/GenBank/DDBJ databases">
        <title>Streptomyces haneummycinica sp. nov., a new antibiotic-producing actinobacterium isolated from marine sediment.</title>
        <authorList>
            <person name="Uemura M."/>
            <person name="Hamada M."/>
            <person name="Hirano S."/>
            <person name="Kobayashi K."/>
            <person name="Ohshiro T."/>
            <person name="Kobayashi T."/>
            <person name="Terahara T."/>
        </authorList>
    </citation>
    <scope>NUCLEOTIDE SEQUENCE</scope>
    <source>
        <strain evidence="2">KM77-8</strain>
    </source>
</reference>
<accession>A0AAT9HH47</accession>
<dbReference type="EMBL" id="AP035768">
    <property type="protein sequence ID" value="BFO16694.1"/>
    <property type="molecule type" value="Genomic_DNA"/>
</dbReference>
<evidence type="ECO:0000256" key="1">
    <source>
        <dbReference type="SAM" id="MobiDB-lite"/>
    </source>
</evidence>
<proteinExistence type="predicted"/>
<gene>
    <name evidence="2" type="ORF">SHKM778_30820</name>
</gene>
<organism evidence="2">
    <name type="scientific">Streptomyces haneummycinicus</name>
    <dbReference type="NCBI Taxonomy" id="3074435"/>
    <lineage>
        <taxon>Bacteria</taxon>
        <taxon>Bacillati</taxon>
        <taxon>Actinomycetota</taxon>
        <taxon>Actinomycetes</taxon>
        <taxon>Kitasatosporales</taxon>
        <taxon>Streptomycetaceae</taxon>
        <taxon>Streptomyces</taxon>
    </lineage>
</organism>
<feature type="compositionally biased region" description="Basic and acidic residues" evidence="1">
    <location>
        <begin position="1"/>
        <end position="12"/>
    </location>
</feature>
<dbReference type="AlphaFoldDB" id="A0AAT9HH47"/>
<feature type="region of interest" description="Disordered" evidence="1">
    <location>
        <begin position="1"/>
        <end position="72"/>
    </location>
</feature>
<sequence>MQRHHGDRDRGARAAGQQGELVRRPPETSDVVHGVSPLERGPPPRAGGPRVARSVPAGGWGRSLPGRLQRFI</sequence>
<reference evidence="2" key="1">
    <citation type="submission" date="2024-06" db="EMBL/GenBank/DDBJ databases">
        <authorList>
            <consortium name="consrtm"/>
            <person name="Uemura M."/>
            <person name="Terahara T."/>
        </authorList>
    </citation>
    <scope>NUCLEOTIDE SEQUENCE</scope>
    <source>
        <strain evidence="2">KM77-8</strain>
    </source>
</reference>
<name>A0AAT9HH47_9ACTN</name>
<protein>
    <submittedName>
        <fullName evidence="2">Uncharacterized protein</fullName>
    </submittedName>
</protein>